<evidence type="ECO:0000259" key="2">
    <source>
        <dbReference type="Pfam" id="PF18128"/>
    </source>
</evidence>
<dbReference type="GO" id="GO:0005737">
    <property type="term" value="C:cytoplasm"/>
    <property type="evidence" value="ECO:0007669"/>
    <property type="project" value="TreeGrafter"/>
</dbReference>
<gene>
    <name evidence="4" type="primary">hydF</name>
    <name evidence="4" type="ORF">HCT14_08115</name>
</gene>
<dbReference type="PRINTS" id="PR00326">
    <property type="entry name" value="GTP1OBG"/>
</dbReference>
<dbReference type="InterPro" id="IPR040644">
    <property type="entry name" value="HydF_tetramer"/>
</dbReference>
<dbReference type="InterPro" id="IPR027417">
    <property type="entry name" value="P-loop_NTPase"/>
</dbReference>
<dbReference type="InterPro" id="IPR006073">
    <property type="entry name" value="GTP-bd"/>
</dbReference>
<dbReference type="GO" id="GO:0030488">
    <property type="term" value="P:tRNA methylation"/>
    <property type="evidence" value="ECO:0007669"/>
    <property type="project" value="TreeGrafter"/>
</dbReference>
<dbReference type="AlphaFoldDB" id="A0A968GDI1"/>
<dbReference type="GO" id="GO:0005525">
    <property type="term" value="F:GTP binding"/>
    <property type="evidence" value="ECO:0007669"/>
    <property type="project" value="InterPro"/>
</dbReference>
<dbReference type="Pfam" id="PF18128">
    <property type="entry name" value="HydF_dimer"/>
    <property type="match status" value="1"/>
</dbReference>
<dbReference type="EMBL" id="JAATLJ010000003">
    <property type="protein sequence ID" value="NIZ41471.1"/>
    <property type="molecule type" value="Genomic_DNA"/>
</dbReference>
<dbReference type="Proteomes" id="UP000711995">
    <property type="component" value="Unassembled WGS sequence"/>
</dbReference>
<dbReference type="CDD" id="cd00880">
    <property type="entry name" value="Era_like"/>
    <property type="match status" value="1"/>
</dbReference>
<evidence type="ECO:0000313" key="5">
    <source>
        <dbReference type="Proteomes" id="UP000711995"/>
    </source>
</evidence>
<sequence>MSNTPIPALIPNIILMGSVNAGKSTLINALVGQDVAITSPIAGTTTDTVHKRMEIIGFGAVNLIDTAGLGDSTALGVRRLQKTLQAIDHAHLLLYVIDACHWHLDRSLDQSAKPIDPARRIMVFTHIDQLNDDQRQTLAKSYPDAILIDYQQPKSLETLLHRIATKLQREEKLLLDGINLAHRHIVHVIPIDSEAPKGRLIMPQMQLLREALDRHLRSTVLQVEELAEFLAESPAIDLIVTDSQAFAPVSAINAQRYPLTSYSILQANQKGDLAFFLQGIQALESLPAQAKVLMMESCSHNVNHEDIGRVKIPQLLAKKFPQIQFDFDFVMGSQMPENLQQYAIIIHCGSCMLPAKTMHHRMDQARLQRVPMLNYGLFLAYAMGILQEATAIYR</sequence>
<evidence type="ECO:0000259" key="3">
    <source>
        <dbReference type="Pfam" id="PF18133"/>
    </source>
</evidence>
<dbReference type="InterPro" id="IPR023873">
    <property type="entry name" value="FeFe-hyd_GTPase_HydF"/>
</dbReference>
<keyword evidence="5" id="KW-1185">Reference proteome</keyword>
<protein>
    <submittedName>
        <fullName evidence="4">[FeFe] hydrogenase H-cluster maturation GTPase HydF</fullName>
    </submittedName>
</protein>
<name>A0A968GDI1_9SPIO</name>
<dbReference type="NCBIfam" id="TIGR00231">
    <property type="entry name" value="small_GTP"/>
    <property type="match status" value="1"/>
</dbReference>
<organism evidence="4 5">
    <name type="scientific">Entomospira entomophila</name>
    <dbReference type="NCBI Taxonomy" id="2719988"/>
    <lineage>
        <taxon>Bacteria</taxon>
        <taxon>Pseudomonadati</taxon>
        <taxon>Spirochaetota</taxon>
        <taxon>Spirochaetia</taxon>
        <taxon>Spirochaetales</taxon>
        <taxon>Spirochaetaceae</taxon>
        <taxon>Entomospira</taxon>
    </lineage>
</organism>
<proteinExistence type="predicted"/>
<dbReference type="PANTHER" id="PTHR42714:SF6">
    <property type="entry name" value="TRANSLATION INITIATION FACTOR IF-2"/>
    <property type="match status" value="1"/>
</dbReference>
<dbReference type="Pfam" id="PF01926">
    <property type="entry name" value="MMR_HSR1"/>
    <property type="match status" value="1"/>
</dbReference>
<dbReference type="Gene3D" id="3.40.50.11420">
    <property type="match status" value="1"/>
</dbReference>
<dbReference type="InterPro" id="IPR041606">
    <property type="entry name" value="HydF_dimer"/>
</dbReference>
<dbReference type="InterPro" id="IPR005225">
    <property type="entry name" value="Small_GTP-bd"/>
</dbReference>
<dbReference type="NCBIfam" id="TIGR03918">
    <property type="entry name" value="GTP_HydF"/>
    <property type="match status" value="1"/>
</dbReference>
<evidence type="ECO:0000313" key="4">
    <source>
        <dbReference type="EMBL" id="NIZ41471.1"/>
    </source>
</evidence>
<feature type="domain" description="Hydrogen maturase F tetramerization" evidence="3">
    <location>
        <begin position="275"/>
        <end position="389"/>
    </location>
</feature>
<evidence type="ECO:0000259" key="1">
    <source>
        <dbReference type="Pfam" id="PF01926"/>
    </source>
</evidence>
<dbReference type="SUPFAM" id="SSF52540">
    <property type="entry name" value="P-loop containing nucleoside triphosphate hydrolases"/>
    <property type="match status" value="1"/>
</dbReference>
<feature type="domain" description="G" evidence="1">
    <location>
        <begin position="13"/>
        <end position="112"/>
    </location>
</feature>
<reference evidence="4 5" key="1">
    <citation type="submission" date="2020-03" db="EMBL/GenBank/DDBJ databases">
        <title>Spirochaetal bacteria isolated from arthropods constitute a novel genus Entomospira genus novum within the order Spirochaetales.</title>
        <authorList>
            <person name="Grana-Miraglia L."/>
            <person name="Sikutova S."/>
            <person name="Fingerle V."/>
            <person name="Sing A."/>
            <person name="Castillo-Ramirez S."/>
            <person name="Margos G."/>
            <person name="Rudolf I."/>
        </authorList>
    </citation>
    <scope>NUCLEOTIDE SEQUENCE [LARGE SCALE GENOMIC DNA]</scope>
    <source>
        <strain evidence="4 5">BR193</strain>
    </source>
</reference>
<comment type="caution">
    <text evidence="4">The sequence shown here is derived from an EMBL/GenBank/DDBJ whole genome shotgun (WGS) entry which is preliminary data.</text>
</comment>
<dbReference type="RefSeq" id="WP_167701092.1">
    <property type="nucleotide sequence ID" value="NZ_CP118176.1"/>
</dbReference>
<dbReference type="PANTHER" id="PTHR42714">
    <property type="entry name" value="TRNA MODIFICATION GTPASE GTPBP3"/>
    <property type="match status" value="1"/>
</dbReference>
<dbReference type="Gene3D" id="3.40.50.300">
    <property type="entry name" value="P-loop containing nucleotide triphosphate hydrolases"/>
    <property type="match status" value="1"/>
</dbReference>
<dbReference type="GO" id="GO:0002098">
    <property type="term" value="P:tRNA wobble uridine modification"/>
    <property type="evidence" value="ECO:0007669"/>
    <property type="project" value="TreeGrafter"/>
</dbReference>
<dbReference type="Pfam" id="PF18133">
    <property type="entry name" value="HydF_tetramer"/>
    <property type="match status" value="1"/>
</dbReference>
<accession>A0A968GDI1</accession>
<feature type="domain" description="Hydrogen maturase F dimerization" evidence="2">
    <location>
        <begin position="182"/>
        <end position="271"/>
    </location>
</feature>
<dbReference type="Gene3D" id="3.40.50.11410">
    <property type="match status" value="1"/>
</dbReference>